<reference evidence="1 2" key="1">
    <citation type="journal article" date="2017" name="BMC Genomics">
        <title>Genomic analysis of methanogenic archaea reveals a shift towards energy conservation.</title>
        <authorList>
            <person name="Gilmore S.P."/>
            <person name="Henske J.K."/>
            <person name="Sexton J.A."/>
            <person name="Solomon K.V."/>
            <person name="Seppala S."/>
            <person name="Yoo J.I."/>
            <person name="Huyett L.M."/>
            <person name="Pressman A."/>
            <person name="Cogan J.Z."/>
            <person name="Kivenson V."/>
            <person name="Peng X."/>
            <person name="Tan Y."/>
            <person name="Valentine D.L."/>
            <person name="O'Malley M.A."/>
        </authorList>
    </citation>
    <scope>NUCLEOTIDE SEQUENCE [LARGE SCALE GENOMIC DNA]</scope>
    <source>
        <strain evidence="1 2">MC-15</strain>
    </source>
</reference>
<proteinExistence type="predicted"/>
<name>A0A2A2HX21_9EURY</name>
<dbReference type="EMBL" id="LMVP01000046">
    <property type="protein sequence ID" value="PAV13888.1"/>
    <property type="molecule type" value="Genomic_DNA"/>
</dbReference>
<keyword evidence="2" id="KW-1185">Reference proteome</keyword>
<gene>
    <name evidence="1" type="ORF">ASJ81_03155</name>
</gene>
<evidence type="ECO:0000313" key="2">
    <source>
        <dbReference type="Proteomes" id="UP000218164"/>
    </source>
</evidence>
<dbReference type="Proteomes" id="UP000218164">
    <property type="component" value="Unassembled WGS sequence"/>
</dbReference>
<sequence length="63" mass="7574">MFIGTGKVYFLNITFKKWKMKRIILKKKSQGVRQRRAPRKELPIEAYFLQMLELEGNRTIRSS</sequence>
<organism evidence="1 2">
    <name type="scientific">Methanosarcina spelaei</name>
    <dbReference type="NCBI Taxonomy" id="1036679"/>
    <lineage>
        <taxon>Archaea</taxon>
        <taxon>Methanobacteriati</taxon>
        <taxon>Methanobacteriota</taxon>
        <taxon>Stenosarchaea group</taxon>
        <taxon>Methanomicrobia</taxon>
        <taxon>Methanosarcinales</taxon>
        <taxon>Methanosarcinaceae</taxon>
        <taxon>Methanosarcina</taxon>
    </lineage>
</organism>
<evidence type="ECO:0000313" key="1">
    <source>
        <dbReference type="EMBL" id="PAV13888.1"/>
    </source>
</evidence>
<accession>A0A2A2HX21</accession>
<comment type="caution">
    <text evidence="1">The sequence shown here is derived from an EMBL/GenBank/DDBJ whole genome shotgun (WGS) entry which is preliminary data.</text>
</comment>
<protein>
    <submittedName>
        <fullName evidence="1">Uncharacterized protein</fullName>
    </submittedName>
</protein>
<dbReference type="AlphaFoldDB" id="A0A2A2HX21"/>